<comment type="subcellular location">
    <subcellularLocation>
        <location evidence="1">Cell membrane</location>
        <topology evidence="1">Multi-pass membrane protein</topology>
    </subcellularLocation>
</comment>
<evidence type="ECO:0000259" key="9">
    <source>
        <dbReference type="PROSITE" id="PS50929"/>
    </source>
</evidence>
<dbReference type="InterPro" id="IPR011527">
    <property type="entry name" value="ABC1_TM_dom"/>
</dbReference>
<keyword evidence="6 7" id="KW-0472">Membrane</keyword>
<sequence length="733" mass="80189">MDEDAVKSTGGNAYWSEPERLRQFEEVLGQTRLQRSPIARCLPALMVSLDWFGAPQLLASRLPPANEALDFDALRDLMTGIGFRCDRLGRHGGTGSNRHLPLATLALEKERCLLFLGEQDGRYWWFDGTELLPDWEPGNATRLYRFARDPAFVPPDAPQQKWLAGLVAQVRNEFTGIAAISLVSNILLLAISLFTMVVYNDIIPSGSTTTLWSLVLAAMIAILGSAVLRIGRTRVLSSMSGWAGDRIGATVMRKTLGLPLETSTRLGTVNNVTRMRTLENIRQFFGGGAGASLIDYPFVLVFLVVIALLGGWIVLVPIFGMILLFVAAKLLHSLIDTRSRRVGRLTNRLQEELVGITTNLRALQGMKGADNWLRRFADLSAQAAEANRDLSLANAYLQSVGHGLGMLTVLATMGIGVVLVLEGVMTTGGLIATMMLIWRVTTPAQQFFMASINLRQLIDATQQLDRLMNSIGERLQPHMVSPVDQLEPRIGADRLFYRYAGETDAALNGISFEAPAGARIAVIGPNGAGKTTLLQCLAGLRTAQNGHVTLAGRDIRQFDPSDYRAWISYFSDETPLLPVTLREFFLLRDPAADDDKISAAIERVAGSQWWTLFDADSVEAALEQRLDPWRLDQNGLGLRRLIGLSVALLNEPALLLLDNPSGGVSPKFDARLLPLLDELHGKTTVIIATHRPDIIKGADMALILDHGNLAHFGPVNQEEQATAPEVVLEGTPT</sequence>
<dbReference type="GO" id="GO:0005524">
    <property type="term" value="F:ATP binding"/>
    <property type="evidence" value="ECO:0007669"/>
    <property type="project" value="UniProtKB-KW"/>
</dbReference>
<evidence type="ECO:0000256" key="7">
    <source>
        <dbReference type="SAM" id="Phobius"/>
    </source>
</evidence>
<keyword evidence="4 10" id="KW-0067">ATP-binding</keyword>
<dbReference type="InterPro" id="IPR003593">
    <property type="entry name" value="AAA+_ATPase"/>
</dbReference>
<name>A0A917ZM47_9GAMM</name>
<evidence type="ECO:0000256" key="2">
    <source>
        <dbReference type="ARBA" id="ARBA00022692"/>
    </source>
</evidence>
<keyword evidence="3" id="KW-0547">Nucleotide-binding</keyword>
<evidence type="ECO:0000256" key="1">
    <source>
        <dbReference type="ARBA" id="ARBA00004651"/>
    </source>
</evidence>
<dbReference type="InterPro" id="IPR036640">
    <property type="entry name" value="ABC1_TM_sf"/>
</dbReference>
<feature type="transmembrane region" description="Helical" evidence="7">
    <location>
        <begin position="312"/>
        <end position="331"/>
    </location>
</feature>
<dbReference type="Gene3D" id="3.40.50.300">
    <property type="entry name" value="P-loop containing nucleotide triphosphate hydrolases"/>
    <property type="match status" value="1"/>
</dbReference>
<feature type="transmembrane region" description="Helical" evidence="7">
    <location>
        <begin position="284"/>
        <end position="306"/>
    </location>
</feature>
<dbReference type="Pfam" id="PF00005">
    <property type="entry name" value="ABC_tran"/>
    <property type="match status" value="1"/>
</dbReference>
<dbReference type="AlphaFoldDB" id="A0A917ZM47"/>
<keyword evidence="2 7" id="KW-0812">Transmembrane</keyword>
<evidence type="ECO:0000256" key="5">
    <source>
        <dbReference type="ARBA" id="ARBA00022989"/>
    </source>
</evidence>
<feature type="transmembrane region" description="Helical" evidence="7">
    <location>
        <begin position="211"/>
        <end position="230"/>
    </location>
</feature>
<feature type="transmembrane region" description="Helical" evidence="7">
    <location>
        <begin position="407"/>
        <end position="438"/>
    </location>
</feature>
<reference evidence="10 11" key="1">
    <citation type="journal article" date="2014" name="Int. J. Syst. Evol. Microbiol.">
        <title>Complete genome sequence of Corynebacterium casei LMG S-19264T (=DSM 44701T), isolated from a smear-ripened cheese.</title>
        <authorList>
            <consortium name="US DOE Joint Genome Institute (JGI-PGF)"/>
            <person name="Walter F."/>
            <person name="Albersmeier A."/>
            <person name="Kalinowski J."/>
            <person name="Ruckert C."/>
        </authorList>
    </citation>
    <scope>NUCLEOTIDE SEQUENCE [LARGE SCALE GENOMIC DNA]</scope>
    <source>
        <strain evidence="10 11">CGMCC 1.7286</strain>
    </source>
</reference>
<dbReference type="GO" id="GO:0015421">
    <property type="term" value="F:ABC-type oligopeptide transporter activity"/>
    <property type="evidence" value="ECO:0007669"/>
    <property type="project" value="TreeGrafter"/>
</dbReference>
<keyword evidence="5 7" id="KW-1133">Transmembrane helix</keyword>
<organism evidence="10 11">
    <name type="scientific">Marinobacterium nitratireducens</name>
    <dbReference type="NCBI Taxonomy" id="518897"/>
    <lineage>
        <taxon>Bacteria</taxon>
        <taxon>Pseudomonadati</taxon>
        <taxon>Pseudomonadota</taxon>
        <taxon>Gammaproteobacteria</taxon>
        <taxon>Oceanospirillales</taxon>
        <taxon>Oceanospirillaceae</taxon>
        <taxon>Marinobacterium</taxon>
    </lineage>
</organism>
<dbReference type="RefSeq" id="WP_188862321.1">
    <property type="nucleotide sequence ID" value="NZ_BMLT01000012.1"/>
</dbReference>
<evidence type="ECO:0000259" key="8">
    <source>
        <dbReference type="PROSITE" id="PS50893"/>
    </source>
</evidence>
<protein>
    <submittedName>
        <fullName evidence="10">ABC transporter ATP-binding protein</fullName>
    </submittedName>
</protein>
<dbReference type="InterPro" id="IPR027417">
    <property type="entry name" value="P-loop_NTPase"/>
</dbReference>
<comment type="caution">
    <text evidence="10">The sequence shown here is derived from an EMBL/GenBank/DDBJ whole genome shotgun (WGS) entry which is preliminary data.</text>
</comment>
<evidence type="ECO:0000256" key="6">
    <source>
        <dbReference type="ARBA" id="ARBA00023136"/>
    </source>
</evidence>
<dbReference type="Proteomes" id="UP000599578">
    <property type="component" value="Unassembled WGS sequence"/>
</dbReference>
<evidence type="ECO:0000313" key="11">
    <source>
        <dbReference type="Proteomes" id="UP000599578"/>
    </source>
</evidence>
<dbReference type="GO" id="GO:0016887">
    <property type="term" value="F:ATP hydrolysis activity"/>
    <property type="evidence" value="ECO:0007669"/>
    <property type="project" value="InterPro"/>
</dbReference>
<dbReference type="SUPFAM" id="SSF52540">
    <property type="entry name" value="P-loop containing nucleoside triphosphate hydrolases"/>
    <property type="match status" value="1"/>
</dbReference>
<feature type="domain" description="ABC transporter" evidence="8">
    <location>
        <begin position="490"/>
        <end position="731"/>
    </location>
</feature>
<dbReference type="EMBL" id="BMLT01000012">
    <property type="protein sequence ID" value="GGO86995.1"/>
    <property type="molecule type" value="Genomic_DNA"/>
</dbReference>
<feature type="transmembrane region" description="Helical" evidence="7">
    <location>
        <begin position="177"/>
        <end position="199"/>
    </location>
</feature>
<dbReference type="SUPFAM" id="SSF90123">
    <property type="entry name" value="ABC transporter transmembrane region"/>
    <property type="match status" value="1"/>
</dbReference>
<evidence type="ECO:0000256" key="4">
    <source>
        <dbReference type="ARBA" id="ARBA00022840"/>
    </source>
</evidence>
<dbReference type="SMART" id="SM00382">
    <property type="entry name" value="AAA"/>
    <property type="match status" value="1"/>
</dbReference>
<dbReference type="PANTHER" id="PTHR43394:SF1">
    <property type="entry name" value="ATP-BINDING CASSETTE SUB-FAMILY B MEMBER 10, MITOCHONDRIAL"/>
    <property type="match status" value="1"/>
</dbReference>
<dbReference type="Pfam" id="PF00664">
    <property type="entry name" value="ABC_membrane"/>
    <property type="match status" value="1"/>
</dbReference>
<dbReference type="PROSITE" id="PS50929">
    <property type="entry name" value="ABC_TM1F"/>
    <property type="match status" value="1"/>
</dbReference>
<dbReference type="Gene3D" id="1.20.1560.10">
    <property type="entry name" value="ABC transporter type 1, transmembrane domain"/>
    <property type="match status" value="1"/>
</dbReference>
<feature type="domain" description="ABC transmembrane type-1" evidence="9">
    <location>
        <begin position="176"/>
        <end position="456"/>
    </location>
</feature>
<keyword evidence="11" id="KW-1185">Reference proteome</keyword>
<dbReference type="GO" id="GO:0005886">
    <property type="term" value="C:plasma membrane"/>
    <property type="evidence" value="ECO:0007669"/>
    <property type="project" value="UniProtKB-SubCell"/>
</dbReference>
<proteinExistence type="predicted"/>
<dbReference type="InterPro" id="IPR003439">
    <property type="entry name" value="ABC_transporter-like_ATP-bd"/>
</dbReference>
<dbReference type="InterPro" id="IPR039421">
    <property type="entry name" value="Type_1_exporter"/>
</dbReference>
<dbReference type="PANTHER" id="PTHR43394">
    <property type="entry name" value="ATP-DEPENDENT PERMEASE MDL1, MITOCHONDRIAL"/>
    <property type="match status" value="1"/>
</dbReference>
<accession>A0A917ZM47</accession>
<gene>
    <name evidence="10" type="ORF">GCM10011348_39150</name>
</gene>
<evidence type="ECO:0000256" key="3">
    <source>
        <dbReference type="ARBA" id="ARBA00022741"/>
    </source>
</evidence>
<dbReference type="PROSITE" id="PS50893">
    <property type="entry name" value="ABC_TRANSPORTER_2"/>
    <property type="match status" value="1"/>
</dbReference>
<evidence type="ECO:0000313" key="10">
    <source>
        <dbReference type="EMBL" id="GGO86995.1"/>
    </source>
</evidence>